<keyword evidence="5" id="KW-1185">Reference proteome</keyword>
<feature type="domain" description="CdaR GGDEF-like" evidence="3">
    <location>
        <begin position="199"/>
        <end position="328"/>
    </location>
</feature>
<reference evidence="4 5" key="1">
    <citation type="submission" date="2019-10" db="EMBL/GenBank/DDBJ databases">
        <title>Whole genome shotgun sequence of Acrocarpospora macrocephala NBRC 16266.</title>
        <authorList>
            <person name="Ichikawa N."/>
            <person name="Kimura A."/>
            <person name="Kitahashi Y."/>
            <person name="Komaki H."/>
            <person name="Oguchi A."/>
        </authorList>
    </citation>
    <scope>NUCLEOTIDE SEQUENCE [LARGE SCALE GENOMIC DNA]</scope>
    <source>
        <strain evidence="4 5">NBRC 16266</strain>
    </source>
</reference>
<evidence type="ECO:0000313" key="4">
    <source>
        <dbReference type="EMBL" id="GES12898.1"/>
    </source>
</evidence>
<comment type="similarity">
    <text evidence="1">Belongs to the CdaR family.</text>
</comment>
<organism evidence="4 5">
    <name type="scientific">Acrocarpospora macrocephala</name>
    <dbReference type="NCBI Taxonomy" id="150177"/>
    <lineage>
        <taxon>Bacteria</taxon>
        <taxon>Bacillati</taxon>
        <taxon>Actinomycetota</taxon>
        <taxon>Actinomycetes</taxon>
        <taxon>Streptosporangiales</taxon>
        <taxon>Streptosporangiaceae</taxon>
        <taxon>Acrocarpospora</taxon>
    </lineage>
</organism>
<feature type="domain" description="PucR C-terminal helix-turn-helix" evidence="2">
    <location>
        <begin position="385"/>
        <end position="442"/>
    </location>
</feature>
<dbReference type="InterPro" id="IPR025736">
    <property type="entry name" value="PucR_C-HTH_dom"/>
</dbReference>
<accession>A0A5M3X457</accession>
<dbReference type="Proteomes" id="UP000331127">
    <property type="component" value="Unassembled WGS sequence"/>
</dbReference>
<dbReference type="InterPro" id="IPR051448">
    <property type="entry name" value="CdaR-like_regulators"/>
</dbReference>
<evidence type="ECO:0008006" key="6">
    <source>
        <dbReference type="Google" id="ProtNLM"/>
    </source>
</evidence>
<dbReference type="PANTHER" id="PTHR33744:SF1">
    <property type="entry name" value="DNA-BINDING TRANSCRIPTIONAL ACTIVATOR ADER"/>
    <property type="match status" value="1"/>
</dbReference>
<dbReference type="Pfam" id="PF13556">
    <property type="entry name" value="HTH_30"/>
    <property type="match status" value="1"/>
</dbReference>
<dbReference type="InterPro" id="IPR042070">
    <property type="entry name" value="PucR_C-HTH_sf"/>
</dbReference>
<dbReference type="OrthoDB" id="8026818at2"/>
<comment type="caution">
    <text evidence="4">The sequence shown here is derived from an EMBL/GenBank/DDBJ whole genome shotgun (WGS) entry which is preliminary data.</text>
</comment>
<dbReference type="PANTHER" id="PTHR33744">
    <property type="entry name" value="CARBOHYDRATE DIACID REGULATOR"/>
    <property type="match status" value="1"/>
</dbReference>
<evidence type="ECO:0000259" key="3">
    <source>
        <dbReference type="Pfam" id="PF17853"/>
    </source>
</evidence>
<dbReference type="EMBL" id="BLAE01000040">
    <property type="protein sequence ID" value="GES12898.1"/>
    <property type="molecule type" value="Genomic_DNA"/>
</dbReference>
<dbReference type="AlphaFoldDB" id="A0A5M3X457"/>
<sequence length="451" mass="48853">MAEPSTSAGLSPVTSGFTEINQENRTLRDLVEIYRHLSGLALQDADIGTVAQLIARRTEVTVAVISQKMGILAAASPGESYENSVQYVHDHLIHPRLAHLLAMAGKTRRAMRLPDPTRGRARIVAPILVGDTVPAYLVSLVANVSLVADAPEQGEDIHLLIAEHAATICGVILARERVISSAGSQVRDDLIEGLLSGSGRDNDEVVRWAQHLGFDGERDHRVLSVVIEAPPGDSERSLLVAERAAGATARLFVAQSPDAITAVRAREVIIVLSEPATPATGIRADQLGALCVQRLGALFPDVGVSIGIGGAFREPAHIARSYEEARRTNEAVRRLGRRGAVVAFDSLGISRLLLQVPDPEALREFATDILGAVLRHEQEHHVKYVTTLKSYFQENSSPRRAGERLHVHPNTVTYRVRRVEEITGLDLDNYRDRLAAQVALEILEALGEAGL</sequence>
<evidence type="ECO:0000259" key="2">
    <source>
        <dbReference type="Pfam" id="PF13556"/>
    </source>
</evidence>
<name>A0A5M3X457_9ACTN</name>
<dbReference type="Gene3D" id="1.10.10.2840">
    <property type="entry name" value="PucR C-terminal helix-turn-helix domain"/>
    <property type="match status" value="1"/>
</dbReference>
<evidence type="ECO:0000256" key="1">
    <source>
        <dbReference type="ARBA" id="ARBA00006754"/>
    </source>
</evidence>
<proteinExistence type="inferred from homology"/>
<dbReference type="InterPro" id="IPR041522">
    <property type="entry name" value="CdaR_GGDEF"/>
</dbReference>
<dbReference type="RefSeq" id="WP_155358178.1">
    <property type="nucleotide sequence ID" value="NZ_BAAAHL010000034.1"/>
</dbReference>
<protein>
    <recommendedName>
        <fullName evidence="6">CdaR family transcriptional regulator</fullName>
    </recommendedName>
</protein>
<dbReference type="Pfam" id="PF17853">
    <property type="entry name" value="GGDEF_2"/>
    <property type="match status" value="1"/>
</dbReference>
<evidence type="ECO:0000313" key="5">
    <source>
        <dbReference type="Proteomes" id="UP000331127"/>
    </source>
</evidence>
<gene>
    <name evidence="4" type="ORF">Amac_064950</name>
</gene>